<dbReference type="InterPro" id="IPR039672">
    <property type="entry name" value="MFS_2"/>
</dbReference>
<evidence type="ECO:0000256" key="5">
    <source>
        <dbReference type="SAM" id="Phobius"/>
    </source>
</evidence>
<dbReference type="SUPFAM" id="SSF103473">
    <property type="entry name" value="MFS general substrate transporter"/>
    <property type="match status" value="1"/>
</dbReference>
<keyword evidence="3 5" id="KW-1133">Transmembrane helix</keyword>
<dbReference type="Proteomes" id="UP000199546">
    <property type="component" value="Unassembled WGS sequence"/>
</dbReference>
<feature type="transmembrane region" description="Helical" evidence="5">
    <location>
        <begin position="84"/>
        <end position="102"/>
    </location>
</feature>
<feature type="domain" description="Major facilitator superfamily (MFS) profile" evidence="6">
    <location>
        <begin position="231"/>
        <end position="446"/>
    </location>
</feature>
<evidence type="ECO:0000259" key="6">
    <source>
        <dbReference type="PROSITE" id="PS50850"/>
    </source>
</evidence>
<protein>
    <submittedName>
        <fullName evidence="7">Na+/melibiose symporter</fullName>
    </submittedName>
</protein>
<feature type="transmembrane region" description="Helical" evidence="5">
    <location>
        <begin position="405"/>
        <end position="426"/>
    </location>
</feature>
<dbReference type="Pfam" id="PF13347">
    <property type="entry name" value="MFS_2"/>
    <property type="match status" value="1"/>
</dbReference>
<dbReference type="GO" id="GO:0005886">
    <property type="term" value="C:plasma membrane"/>
    <property type="evidence" value="ECO:0007669"/>
    <property type="project" value="UniProtKB-SubCell"/>
</dbReference>
<keyword evidence="8" id="KW-1185">Reference proteome</keyword>
<accession>A0A1I6XPN6</accession>
<feature type="transmembrane region" description="Helical" evidence="5">
    <location>
        <begin position="183"/>
        <end position="202"/>
    </location>
</feature>
<feature type="transmembrane region" description="Helical" evidence="5">
    <location>
        <begin position="108"/>
        <end position="128"/>
    </location>
</feature>
<feature type="transmembrane region" description="Helical" evidence="5">
    <location>
        <begin position="14"/>
        <end position="38"/>
    </location>
</feature>
<name>A0A1I6XPN6_9ACTN</name>
<dbReference type="EMBL" id="FPBA01000002">
    <property type="protein sequence ID" value="SFT40429.1"/>
    <property type="molecule type" value="Genomic_DNA"/>
</dbReference>
<dbReference type="AlphaFoldDB" id="A0A1I6XPN6"/>
<dbReference type="OrthoDB" id="3717977at2"/>
<keyword evidence="4 5" id="KW-0472">Membrane</keyword>
<evidence type="ECO:0000256" key="4">
    <source>
        <dbReference type="ARBA" id="ARBA00023136"/>
    </source>
</evidence>
<feature type="transmembrane region" description="Helical" evidence="5">
    <location>
        <begin position="234"/>
        <end position="256"/>
    </location>
</feature>
<sequence>MTAVAPHLGRGTHLGYAAGSIGTAAFGTVPGLLLLYYLTDVLGIAAGLAGLVVFAPKAWDVLLNPWIGSRSDRTTGRWGPRRPWMLAGGLALPPLFVLVFAGPGAPPALAATWVAVAFLLAATAYGCFQVPYVAQPAEITDDPGERATLMSWRVAALALGILLAGAGAPAVVDAFGGGRGGHLAMAVFVALLLAGGMLGAVVGTRNAPTLTRVTSEGRLGATLALTWRSRPFRVLLTGFVVQALGIGIMLAGVPYYSEQVLGDPAAGSLLFAALVGPAILVMPLWLRVSRRLGKRTGLLASSALFTVGAAALVVGDAGGTGLVVALVVLVGVGYAGMQMFPLAMLPDVVAADEAASGQRRAGVFTGVWTAAETLGLAVGPGLLGLLLGAAGYVSSSGGDAVQSGGAVLAVRLGFSVVPALFVLASLPVLARYRLDPVPTPAQEVPA</sequence>
<dbReference type="GO" id="GO:0008643">
    <property type="term" value="P:carbohydrate transport"/>
    <property type="evidence" value="ECO:0007669"/>
    <property type="project" value="InterPro"/>
</dbReference>
<evidence type="ECO:0000256" key="3">
    <source>
        <dbReference type="ARBA" id="ARBA00022989"/>
    </source>
</evidence>
<dbReference type="STRING" id="1296565.SAMN05660657_00562"/>
<dbReference type="PANTHER" id="PTHR11328">
    <property type="entry name" value="MAJOR FACILITATOR SUPERFAMILY DOMAIN-CONTAINING PROTEIN"/>
    <property type="match status" value="1"/>
</dbReference>
<evidence type="ECO:0000313" key="8">
    <source>
        <dbReference type="Proteomes" id="UP000199546"/>
    </source>
</evidence>
<evidence type="ECO:0000313" key="7">
    <source>
        <dbReference type="EMBL" id="SFT40429.1"/>
    </source>
</evidence>
<dbReference type="PANTHER" id="PTHR11328:SF24">
    <property type="entry name" value="MAJOR FACILITATOR SUPERFAMILY (MFS) PROFILE DOMAIN-CONTAINING PROTEIN"/>
    <property type="match status" value="1"/>
</dbReference>
<dbReference type="InterPro" id="IPR020846">
    <property type="entry name" value="MFS_dom"/>
</dbReference>
<evidence type="ECO:0000256" key="1">
    <source>
        <dbReference type="ARBA" id="ARBA00004651"/>
    </source>
</evidence>
<dbReference type="Gene3D" id="1.20.1250.20">
    <property type="entry name" value="MFS general substrate transporter like domains"/>
    <property type="match status" value="2"/>
</dbReference>
<feature type="transmembrane region" description="Helical" evidence="5">
    <location>
        <begin position="149"/>
        <end position="171"/>
    </location>
</feature>
<comment type="subcellular location">
    <subcellularLocation>
        <location evidence="1">Cell membrane</location>
        <topology evidence="1">Multi-pass membrane protein</topology>
    </subcellularLocation>
</comment>
<evidence type="ECO:0000256" key="2">
    <source>
        <dbReference type="ARBA" id="ARBA00022692"/>
    </source>
</evidence>
<dbReference type="GO" id="GO:0015293">
    <property type="term" value="F:symporter activity"/>
    <property type="evidence" value="ECO:0007669"/>
    <property type="project" value="InterPro"/>
</dbReference>
<feature type="transmembrane region" description="Helical" evidence="5">
    <location>
        <begin position="44"/>
        <end position="63"/>
    </location>
</feature>
<dbReference type="RefSeq" id="WP_093577937.1">
    <property type="nucleotide sequence ID" value="NZ_FPBA01000002.1"/>
</dbReference>
<dbReference type="InterPro" id="IPR036259">
    <property type="entry name" value="MFS_trans_sf"/>
</dbReference>
<organism evidence="7 8">
    <name type="scientific">Geodermatophilus amargosae</name>
    <dbReference type="NCBI Taxonomy" id="1296565"/>
    <lineage>
        <taxon>Bacteria</taxon>
        <taxon>Bacillati</taxon>
        <taxon>Actinomycetota</taxon>
        <taxon>Actinomycetes</taxon>
        <taxon>Geodermatophilales</taxon>
        <taxon>Geodermatophilaceae</taxon>
        <taxon>Geodermatophilus</taxon>
    </lineage>
</organism>
<gene>
    <name evidence="7" type="ORF">SAMN05660657_00562</name>
</gene>
<reference evidence="8" key="1">
    <citation type="submission" date="2016-10" db="EMBL/GenBank/DDBJ databases">
        <authorList>
            <person name="Varghese N."/>
            <person name="Submissions S."/>
        </authorList>
    </citation>
    <scope>NUCLEOTIDE SEQUENCE [LARGE SCALE GENOMIC DNA]</scope>
    <source>
        <strain evidence="8">DSM 46136</strain>
    </source>
</reference>
<feature type="transmembrane region" description="Helical" evidence="5">
    <location>
        <begin position="298"/>
        <end position="315"/>
    </location>
</feature>
<dbReference type="PROSITE" id="PS50850">
    <property type="entry name" value="MFS"/>
    <property type="match status" value="1"/>
</dbReference>
<proteinExistence type="predicted"/>
<feature type="transmembrane region" description="Helical" evidence="5">
    <location>
        <begin position="366"/>
        <end position="393"/>
    </location>
</feature>
<keyword evidence="2 5" id="KW-0812">Transmembrane</keyword>
<feature type="transmembrane region" description="Helical" evidence="5">
    <location>
        <begin position="268"/>
        <end position="286"/>
    </location>
</feature>
<feature type="transmembrane region" description="Helical" evidence="5">
    <location>
        <begin position="321"/>
        <end position="345"/>
    </location>
</feature>